<evidence type="ECO:0000313" key="15">
    <source>
        <dbReference type="Proteomes" id="UP000583639"/>
    </source>
</evidence>
<dbReference type="Proteomes" id="UP001201179">
    <property type="component" value="Unassembled WGS sequence"/>
</dbReference>
<dbReference type="Proteomes" id="UP000469427">
    <property type="component" value="Unassembled WGS sequence"/>
</dbReference>
<dbReference type="EMBL" id="WDBI01000006">
    <property type="protein sequence ID" value="KAB6528678.1"/>
    <property type="molecule type" value="Genomic_DNA"/>
</dbReference>
<gene>
    <name evidence="8" type="ORF">DWV70_05590</name>
    <name evidence="7" type="ORF">DWY53_19080</name>
    <name evidence="6" type="ORF">DXC16_20880</name>
    <name evidence="3" type="ORF">GAY12_17265</name>
    <name evidence="2" type="ORF">GAY79_08975</name>
    <name evidence="1" type="ORF">GAY98_05045</name>
    <name evidence="5" type="ORF">HKQ55_11070</name>
    <name evidence="4" type="ORF">L4X52_08840</name>
</gene>
<evidence type="ECO:0000313" key="2">
    <source>
        <dbReference type="EMBL" id="KAB6561327.1"/>
    </source>
</evidence>
<evidence type="ECO:0000313" key="12">
    <source>
        <dbReference type="Proteomes" id="UP000437431"/>
    </source>
</evidence>
<evidence type="ECO:0000313" key="5">
    <source>
        <dbReference type="EMBL" id="NMW40671.1"/>
    </source>
</evidence>
<dbReference type="EMBL" id="QSTG01000052">
    <property type="protein sequence ID" value="RGM39212.1"/>
    <property type="molecule type" value="Genomic_DNA"/>
</dbReference>
<dbReference type="Proteomes" id="UP000462015">
    <property type="component" value="Unassembled WGS sequence"/>
</dbReference>
<evidence type="ECO:0000313" key="9">
    <source>
        <dbReference type="Proteomes" id="UP000261003"/>
    </source>
</evidence>
<accession>A0A395ULQ2</accession>
<reference evidence="4" key="4">
    <citation type="submission" date="2022-01" db="EMBL/GenBank/DDBJ databases">
        <authorList>
            <person name="Mingchao X."/>
        </authorList>
    </citation>
    <scope>NUCLEOTIDE SEQUENCE</scope>
    <source>
        <strain evidence="4">Bv4372</strain>
    </source>
</reference>
<evidence type="ECO:0000313" key="8">
    <source>
        <dbReference type="EMBL" id="RGW49239.1"/>
    </source>
</evidence>
<dbReference type="AlphaFoldDB" id="A0A395ULQ2"/>
<dbReference type="Proteomes" id="UP000437431">
    <property type="component" value="Unassembled WGS sequence"/>
</dbReference>
<dbReference type="Proteomes" id="UP000261003">
    <property type="component" value="Unassembled WGS sequence"/>
</dbReference>
<dbReference type="RefSeq" id="WP_117694480.1">
    <property type="nucleotide sequence ID" value="NZ_CAXSSN010000010.1"/>
</dbReference>
<evidence type="ECO:0000313" key="7">
    <source>
        <dbReference type="EMBL" id="RGR33687.1"/>
    </source>
</evidence>
<evidence type="ECO:0000313" key="13">
    <source>
        <dbReference type="Proteomes" id="UP000462015"/>
    </source>
</evidence>
<evidence type="ECO:0000313" key="10">
    <source>
        <dbReference type="Proteomes" id="UP000266497"/>
    </source>
</evidence>
<proteinExistence type="predicted"/>
<evidence type="ECO:0000313" key="11">
    <source>
        <dbReference type="Proteomes" id="UP000285469"/>
    </source>
</evidence>
<protein>
    <submittedName>
        <fullName evidence="7">Uncharacterized protein</fullName>
    </submittedName>
</protein>
<reference evidence="9 10" key="1">
    <citation type="submission" date="2018-08" db="EMBL/GenBank/DDBJ databases">
        <title>A genome reference for cultivated species of the human gut microbiota.</title>
        <authorList>
            <person name="Zou Y."/>
            <person name="Xue W."/>
            <person name="Luo G."/>
        </authorList>
    </citation>
    <scope>NUCLEOTIDE SEQUENCE [LARGE SCALE GENOMIC DNA]</scope>
    <source>
        <strain evidence="8 11">AF12-25</strain>
        <strain evidence="7 10">AF25-30LB</strain>
        <strain evidence="6 9">OM08-13BH</strain>
    </source>
</reference>
<name>A0A395ULQ2_PHOVU</name>
<sequence length="126" mass="15501">MLKISPTYQQCLSTYSIWIESNIDKDQNGYYKECTNMVIWYDRHWGDRIQLIFFKDKTDYRFILANKPFAWRVDVHYWNCKLYHYPPNPTREWMIDFIIYAIIDIYKNGDIPHPYKKKENKNGETK</sequence>
<evidence type="ECO:0000313" key="6">
    <source>
        <dbReference type="EMBL" id="RGM39212.1"/>
    </source>
</evidence>
<dbReference type="EMBL" id="JABDSI010000115">
    <property type="protein sequence ID" value="NMW40671.1"/>
    <property type="molecule type" value="Genomic_DNA"/>
</dbReference>
<comment type="caution">
    <text evidence="7">The sequence shown here is derived from an EMBL/GenBank/DDBJ whole genome shotgun (WGS) entry which is preliminary data.</text>
</comment>
<dbReference type="EMBL" id="WDAY01000016">
    <property type="protein sequence ID" value="KAB6561327.1"/>
    <property type="molecule type" value="Genomic_DNA"/>
</dbReference>
<evidence type="ECO:0000313" key="4">
    <source>
        <dbReference type="EMBL" id="MCG0340091.1"/>
    </source>
</evidence>
<evidence type="ECO:0000313" key="3">
    <source>
        <dbReference type="EMBL" id="KAB6632182.1"/>
    </source>
</evidence>
<dbReference type="Proteomes" id="UP000583639">
    <property type="component" value="Unassembled WGS sequence"/>
</dbReference>
<dbReference type="EMBL" id="JAKKWZ010000013">
    <property type="protein sequence ID" value="MCG0340091.1"/>
    <property type="molecule type" value="Genomic_DNA"/>
</dbReference>
<dbReference type="Proteomes" id="UP000266497">
    <property type="component" value="Unassembled WGS sequence"/>
</dbReference>
<reference evidence="5 15" key="3">
    <citation type="submission" date="2020-04" db="EMBL/GenBank/DDBJ databases">
        <title>A novel gut-associated lysogenic phage, Bacteroides phage BV01, alters the host transcriptome and bile acid metabolism in Bacteroides vulgatus.</title>
        <authorList>
            <person name="Campbell D.E."/>
            <person name="Ly L."/>
            <person name="Ridlon J.M."/>
            <person name="Hsiao A."/>
            <person name="Degnan P.H."/>
        </authorList>
    </citation>
    <scope>NUCLEOTIDE SEQUENCE [LARGE SCALE GENOMIC DNA]</scope>
    <source>
        <strain evidence="5 15">VPI-BV8526</strain>
    </source>
</reference>
<organism evidence="7 10">
    <name type="scientific">Phocaeicola vulgatus</name>
    <name type="common">Bacteroides vulgatus</name>
    <dbReference type="NCBI Taxonomy" id="821"/>
    <lineage>
        <taxon>Bacteria</taxon>
        <taxon>Pseudomonadati</taxon>
        <taxon>Bacteroidota</taxon>
        <taxon>Bacteroidia</taxon>
        <taxon>Bacteroidales</taxon>
        <taxon>Bacteroidaceae</taxon>
        <taxon>Phocaeicola</taxon>
    </lineage>
</organism>
<reference evidence="12 13" key="2">
    <citation type="journal article" date="2019" name="Nat. Med.">
        <title>A library of human gut bacterial isolates paired with longitudinal multiomics data enables mechanistic microbiome research.</title>
        <authorList>
            <person name="Poyet M."/>
            <person name="Groussin M."/>
            <person name="Gibbons S.M."/>
            <person name="Avila-Pacheco J."/>
            <person name="Jiang X."/>
            <person name="Kearney S.M."/>
            <person name="Perrotta A.R."/>
            <person name="Berdy B."/>
            <person name="Zhao S."/>
            <person name="Lieberman T.D."/>
            <person name="Swanson P.K."/>
            <person name="Smith M."/>
            <person name="Roesemann S."/>
            <person name="Alexander J.E."/>
            <person name="Rich S.A."/>
            <person name="Livny J."/>
            <person name="Vlamakis H."/>
            <person name="Clish C."/>
            <person name="Bullock K."/>
            <person name="Deik A."/>
            <person name="Scott J."/>
            <person name="Pierce K.A."/>
            <person name="Xavier R.J."/>
            <person name="Alm E.J."/>
        </authorList>
    </citation>
    <scope>NUCLEOTIDE SEQUENCE [LARGE SCALE GENOMIC DNA]</scope>
    <source>
        <strain evidence="2 12">BIOML-A111</strain>
        <strain evidence="1 14">BIOML-A122</strain>
        <strain evidence="3 13">BIOML-A98</strain>
    </source>
</reference>
<evidence type="ECO:0000313" key="1">
    <source>
        <dbReference type="EMBL" id="KAB6528678.1"/>
    </source>
</evidence>
<dbReference type="EMBL" id="QRUD01000071">
    <property type="protein sequence ID" value="RGR33687.1"/>
    <property type="molecule type" value="Genomic_DNA"/>
</dbReference>
<dbReference type="EMBL" id="QSAI01000007">
    <property type="protein sequence ID" value="RGW49239.1"/>
    <property type="molecule type" value="Genomic_DNA"/>
</dbReference>
<dbReference type="Proteomes" id="UP000285469">
    <property type="component" value="Unassembled WGS sequence"/>
</dbReference>
<evidence type="ECO:0000313" key="14">
    <source>
        <dbReference type="Proteomes" id="UP000469427"/>
    </source>
</evidence>
<dbReference type="EMBL" id="WDAL01000038">
    <property type="protein sequence ID" value="KAB6632182.1"/>
    <property type="molecule type" value="Genomic_DNA"/>
</dbReference>